<protein>
    <submittedName>
        <fullName evidence="2">Uncharacterized protein</fullName>
    </submittedName>
</protein>
<dbReference type="STRING" id="97972.A0A2V1E277"/>
<gene>
    <name evidence="2" type="ORF">DM02DRAFT_503228</name>
</gene>
<dbReference type="AlphaFoldDB" id="A0A2V1E277"/>
<keyword evidence="3" id="KW-1185">Reference proteome</keyword>
<evidence type="ECO:0000256" key="1">
    <source>
        <dbReference type="SAM" id="MobiDB-lite"/>
    </source>
</evidence>
<dbReference type="OrthoDB" id="3883943at2759"/>
<feature type="non-terminal residue" evidence="2">
    <location>
        <position position="152"/>
    </location>
</feature>
<evidence type="ECO:0000313" key="2">
    <source>
        <dbReference type="EMBL" id="PVI04531.1"/>
    </source>
</evidence>
<evidence type="ECO:0000313" key="3">
    <source>
        <dbReference type="Proteomes" id="UP000244855"/>
    </source>
</evidence>
<reference evidence="2 3" key="1">
    <citation type="journal article" date="2018" name="Sci. Rep.">
        <title>Comparative genomics provides insights into the lifestyle and reveals functional heterogeneity of dark septate endophytic fungi.</title>
        <authorList>
            <person name="Knapp D.G."/>
            <person name="Nemeth J.B."/>
            <person name="Barry K."/>
            <person name="Hainaut M."/>
            <person name="Henrissat B."/>
            <person name="Johnson J."/>
            <person name="Kuo A."/>
            <person name="Lim J.H.P."/>
            <person name="Lipzen A."/>
            <person name="Nolan M."/>
            <person name="Ohm R.A."/>
            <person name="Tamas L."/>
            <person name="Grigoriev I.V."/>
            <person name="Spatafora J.W."/>
            <person name="Nagy L.G."/>
            <person name="Kovacs G.M."/>
        </authorList>
    </citation>
    <scope>NUCLEOTIDE SEQUENCE [LARGE SCALE GENOMIC DNA]</scope>
    <source>
        <strain evidence="2 3">DSE2036</strain>
    </source>
</reference>
<name>A0A2V1E277_9PLEO</name>
<dbReference type="Proteomes" id="UP000244855">
    <property type="component" value="Unassembled WGS sequence"/>
</dbReference>
<feature type="region of interest" description="Disordered" evidence="1">
    <location>
        <begin position="1"/>
        <end position="21"/>
    </location>
</feature>
<organism evidence="2 3">
    <name type="scientific">Periconia macrospinosa</name>
    <dbReference type="NCBI Taxonomy" id="97972"/>
    <lineage>
        <taxon>Eukaryota</taxon>
        <taxon>Fungi</taxon>
        <taxon>Dikarya</taxon>
        <taxon>Ascomycota</taxon>
        <taxon>Pezizomycotina</taxon>
        <taxon>Dothideomycetes</taxon>
        <taxon>Pleosporomycetidae</taxon>
        <taxon>Pleosporales</taxon>
        <taxon>Massarineae</taxon>
        <taxon>Periconiaceae</taxon>
        <taxon>Periconia</taxon>
    </lineage>
</organism>
<accession>A0A2V1E277</accession>
<sequence length="152" mass="17632">MPMPEAGPNFFSPASPTNPQPELLEQRKTWVKKDRDVKLDLFLSVSDDIKLDVFDVGPPLPPVAMTAKEMMEALDERFAEFKFEDYHHVFCHFLNLHIDQYSTIEDFNAEYQATLNDLLDHGHPMSNIQACSAYFSKLRCTQNPWVLRKLKE</sequence>
<dbReference type="EMBL" id="KZ805320">
    <property type="protein sequence ID" value="PVI04531.1"/>
    <property type="molecule type" value="Genomic_DNA"/>
</dbReference>
<proteinExistence type="predicted"/>